<feature type="transmembrane region" description="Helical" evidence="1">
    <location>
        <begin position="75"/>
        <end position="104"/>
    </location>
</feature>
<gene>
    <name evidence="2" type="ORF">PHYPA_019112</name>
</gene>
<dbReference type="InParanoid" id="A0A2K1JBF4"/>
<keyword evidence="4" id="KW-1185">Reference proteome</keyword>
<reference evidence="2 4" key="1">
    <citation type="journal article" date="2008" name="Science">
        <title>The Physcomitrella genome reveals evolutionary insights into the conquest of land by plants.</title>
        <authorList>
            <person name="Rensing S."/>
            <person name="Lang D."/>
            <person name="Zimmer A."/>
            <person name="Terry A."/>
            <person name="Salamov A."/>
            <person name="Shapiro H."/>
            <person name="Nishiyama T."/>
            <person name="Perroud P.-F."/>
            <person name="Lindquist E."/>
            <person name="Kamisugi Y."/>
            <person name="Tanahashi T."/>
            <person name="Sakakibara K."/>
            <person name="Fujita T."/>
            <person name="Oishi K."/>
            <person name="Shin-I T."/>
            <person name="Kuroki Y."/>
            <person name="Toyoda A."/>
            <person name="Suzuki Y."/>
            <person name="Hashimoto A."/>
            <person name="Yamaguchi K."/>
            <person name="Sugano A."/>
            <person name="Kohara Y."/>
            <person name="Fujiyama A."/>
            <person name="Anterola A."/>
            <person name="Aoki S."/>
            <person name="Ashton N."/>
            <person name="Barbazuk W.B."/>
            <person name="Barker E."/>
            <person name="Bennetzen J."/>
            <person name="Bezanilla M."/>
            <person name="Blankenship R."/>
            <person name="Cho S.H."/>
            <person name="Dutcher S."/>
            <person name="Estelle M."/>
            <person name="Fawcett J.A."/>
            <person name="Gundlach H."/>
            <person name="Hanada K."/>
            <person name="Heyl A."/>
            <person name="Hicks K.A."/>
            <person name="Hugh J."/>
            <person name="Lohr M."/>
            <person name="Mayer K."/>
            <person name="Melkozernov A."/>
            <person name="Murata T."/>
            <person name="Nelson D."/>
            <person name="Pils B."/>
            <person name="Prigge M."/>
            <person name="Reiss B."/>
            <person name="Renner T."/>
            <person name="Rombauts S."/>
            <person name="Rushton P."/>
            <person name="Sanderfoot A."/>
            <person name="Schween G."/>
            <person name="Shiu S.-H."/>
            <person name="Stueber K."/>
            <person name="Theodoulou F.L."/>
            <person name="Tu H."/>
            <person name="Van de Peer Y."/>
            <person name="Verrier P.J."/>
            <person name="Waters E."/>
            <person name="Wood A."/>
            <person name="Yang L."/>
            <person name="Cove D."/>
            <person name="Cuming A."/>
            <person name="Hasebe M."/>
            <person name="Lucas S."/>
            <person name="Mishler D.B."/>
            <person name="Reski R."/>
            <person name="Grigoriev I."/>
            <person name="Quatrano R.S."/>
            <person name="Boore J.L."/>
        </authorList>
    </citation>
    <scope>NUCLEOTIDE SEQUENCE [LARGE SCALE GENOMIC DNA]</scope>
    <source>
        <strain evidence="3 4">cv. Gransden 2004</strain>
    </source>
</reference>
<protein>
    <submittedName>
        <fullName evidence="2 3">Uncharacterized protein</fullName>
    </submittedName>
</protein>
<keyword evidence="1" id="KW-0812">Transmembrane</keyword>
<organism evidence="2">
    <name type="scientific">Physcomitrium patens</name>
    <name type="common">Spreading-leaved earth moss</name>
    <name type="synonym">Physcomitrella patens</name>
    <dbReference type="NCBI Taxonomy" id="3218"/>
    <lineage>
        <taxon>Eukaryota</taxon>
        <taxon>Viridiplantae</taxon>
        <taxon>Streptophyta</taxon>
        <taxon>Embryophyta</taxon>
        <taxon>Bryophyta</taxon>
        <taxon>Bryophytina</taxon>
        <taxon>Bryopsida</taxon>
        <taxon>Funariidae</taxon>
        <taxon>Funariales</taxon>
        <taxon>Funariaceae</taxon>
        <taxon>Physcomitrium</taxon>
    </lineage>
</organism>
<keyword evidence="1" id="KW-0472">Membrane</keyword>
<dbReference type="EnsemblPlants" id="Pp3c15_378V3.1">
    <property type="protein sequence ID" value="Pp3c15_378V3.1"/>
    <property type="gene ID" value="Pp3c15_378"/>
</dbReference>
<reference evidence="3" key="3">
    <citation type="submission" date="2020-12" db="UniProtKB">
        <authorList>
            <consortium name="EnsemblPlants"/>
        </authorList>
    </citation>
    <scope>IDENTIFICATION</scope>
</reference>
<keyword evidence="1" id="KW-1133">Transmembrane helix</keyword>
<dbReference type="EMBL" id="ABEU02000015">
    <property type="protein sequence ID" value="PNR38834.1"/>
    <property type="molecule type" value="Genomic_DNA"/>
</dbReference>
<dbReference type="Gramene" id="Pp3c15_378V3.1">
    <property type="protein sequence ID" value="Pp3c15_378V3.1"/>
    <property type="gene ID" value="Pp3c15_378"/>
</dbReference>
<evidence type="ECO:0000256" key="1">
    <source>
        <dbReference type="SAM" id="Phobius"/>
    </source>
</evidence>
<reference evidence="2 4" key="2">
    <citation type="journal article" date="2018" name="Plant J.">
        <title>The Physcomitrella patens chromosome-scale assembly reveals moss genome structure and evolution.</title>
        <authorList>
            <person name="Lang D."/>
            <person name="Ullrich K.K."/>
            <person name="Murat F."/>
            <person name="Fuchs J."/>
            <person name="Jenkins J."/>
            <person name="Haas F.B."/>
            <person name="Piednoel M."/>
            <person name="Gundlach H."/>
            <person name="Van Bel M."/>
            <person name="Meyberg R."/>
            <person name="Vives C."/>
            <person name="Morata J."/>
            <person name="Symeonidi A."/>
            <person name="Hiss M."/>
            <person name="Muchero W."/>
            <person name="Kamisugi Y."/>
            <person name="Saleh O."/>
            <person name="Blanc G."/>
            <person name="Decker E.L."/>
            <person name="van Gessel N."/>
            <person name="Grimwood J."/>
            <person name="Hayes R.D."/>
            <person name="Graham S.W."/>
            <person name="Gunter L.E."/>
            <person name="McDaniel S.F."/>
            <person name="Hoernstein S.N.W."/>
            <person name="Larsson A."/>
            <person name="Li F.W."/>
            <person name="Perroud P.F."/>
            <person name="Phillips J."/>
            <person name="Ranjan P."/>
            <person name="Rokshar D.S."/>
            <person name="Rothfels C.J."/>
            <person name="Schneider L."/>
            <person name="Shu S."/>
            <person name="Stevenson D.W."/>
            <person name="Thummler F."/>
            <person name="Tillich M."/>
            <person name="Villarreal Aguilar J.C."/>
            <person name="Widiez T."/>
            <person name="Wong G.K."/>
            <person name="Wymore A."/>
            <person name="Zhang Y."/>
            <person name="Zimmer A.D."/>
            <person name="Quatrano R.S."/>
            <person name="Mayer K.F.X."/>
            <person name="Goodstein D."/>
            <person name="Casacuberta J.M."/>
            <person name="Vandepoele K."/>
            <person name="Reski R."/>
            <person name="Cuming A.C."/>
            <person name="Tuskan G.A."/>
            <person name="Maumus F."/>
            <person name="Salse J."/>
            <person name="Schmutz J."/>
            <person name="Rensing S.A."/>
        </authorList>
    </citation>
    <scope>NUCLEOTIDE SEQUENCE [LARGE SCALE GENOMIC DNA]</scope>
    <source>
        <strain evidence="3 4">cv. Gransden 2004</strain>
    </source>
</reference>
<dbReference type="Proteomes" id="UP000006727">
    <property type="component" value="Chromosome 15"/>
</dbReference>
<proteinExistence type="predicted"/>
<sequence length="304" mass="34363">MRDPIEEINANFNENLNNNQKNSDGVGIVLDGDRDEYPHLDLAYKGCLHPFCNHRRSQVGDQPPRSLRRHYSCNFLFLFLFIFIYLSLSLSLCSCWSFSGLAWFQVCNGFEQISHIALSSSKNHLVTAPVLLSSVEDAGYKFHDGLRQFFCGSSCSLIPVHRRGRATEPTRNGSWHYEHKKQSAISSNHHLRIKRGEETVIPRGGGSQSAVRFRHEAALAVGMQLPIRGTSGLLRDVEVSCIRRPRLLVHSSVPVEGQSARAIGVANWRKHGPGLLVALISGIYFIYTHTHTYIYIYIYIYCCN</sequence>
<evidence type="ECO:0000313" key="4">
    <source>
        <dbReference type="Proteomes" id="UP000006727"/>
    </source>
</evidence>
<evidence type="ECO:0000313" key="2">
    <source>
        <dbReference type="EMBL" id="PNR38834.1"/>
    </source>
</evidence>
<accession>A0A2K1JBF4</accession>
<name>A0A2K1JBF4_PHYPA</name>
<dbReference type="AlphaFoldDB" id="A0A2K1JBF4"/>
<evidence type="ECO:0000313" key="3">
    <source>
        <dbReference type="EnsemblPlants" id="Pp3c15_378V3.1"/>
    </source>
</evidence>